<accession>A0ABS3WGB8</accession>
<gene>
    <name evidence="1" type="ORF">I8J29_24620</name>
</gene>
<comment type="caution">
    <text evidence="1">The sequence shown here is derived from an EMBL/GenBank/DDBJ whole genome shotgun (WGS) entry which is preliminary data.</text>
</comment>
<evidence type="ECO:0000313" key="2">
    <source>
        <dbReference type="Proteomes" id="UP000670947"/>
    </source>
</evidence>
<name>A0ABS3WGB8_9BACL</name>
<dbReference type="EMBL" id="JAGGDJ010000032">
    <property type="protein sequence ID" value="MBO7747374.1"/>
    <property type="molecule type" value="Genomic_DNA"/>
</dbReference>
<protein>
    <submittedName>
        <fullName evidence="1">Uncharacterized protein</fullName>
    </submittedName>
</protein>
<evidence type="ECO:0000313" key="1">
    <source>
        <dbReference type="EMBL" id="MBO7747374.1"/>
    </source>
</evidence>
<organism evidence="1 2">
    <name type="scientific">Paenibacillus artemisiicola</name>
    <dbReference type="NCBI Taxonomy" id="1172618"/>
    <lineage>
        <taxon>Bacteria</taxon>
        <taxon>Bacillati</taxon>
        <taxon>Bacillota</taxon>
        <taxon>Bacilli</taxon>
        <taxon>Bacillales</taxon>
        <taxon>Paenibacillaceae</taxon>
        <taxon>Paenibacillus</taxon>
    </lineage>
</organism>
<sequence>MTQYEQKHALIKKAIQNCHAGIELVALTEDNRFAGMLDGQLKSFVVSPFCNAAYTWCSSAGSILDRGSLGGISEPYHFVDDVIGGQLELVFE</sequence>
<proteinExistence type="predicted"/>
<dbReference type="RefSeq" id="WP_208850078.1">
    <property type="nucleotide sequence ID" value="NZ_JAGGDJ010000032.1"/>
</dbReference>
<dbReference type="Proteomes" id="UP000670947">
    <property type="component" value="Unassembled WGS sequence"/>
</dbReference>
<reference evidence="1 2" key="1">
    <citation type="submission" date="2021-03" db="EMBL/GenBank/DDBJ databases">
        <title>Paenibacillus artemisicola MWE-103 whole genome sequence.</title>
        <authorList>
            <person name="Ham Y.J."/>
        </authorList>
    </citation>
    <scope>NUCLEOTIDE SEQUENCE [LARGE SCALE GENOMIC DNA]</scope>
    <source>
        <strain evidence="1 2">MWE-103</strain>
    </source>
</reference>
<keyword evidence="2" id="KW-1185">Reference proteome</keyword>